<dbReference type="Pfam" id="PF11952">
    <property type="entry name" value="XTBD"/>
    <property type="match status" value="1"/>
</dbReference>
<comment type="caution">
    <text evidence="4">The sequence shown here is derived from an EMBL/GenBank/DDBJ whole genome shotgun (WGS) entry which is preliminary data.</text>
</comment>
<name>A0A8J2KAY6_9HEXA</name>
<evidence type="ECO:0000259" key="3">
    <source>
        <dbReference type="PROSITE" id="PS51827"/>
    </source>
</evidence>
<dbReference type="SMART" id="SM00393">
    <property type="entry name" value="R3H"/>
    <property type="match status" value="1"/>
</dbReference>
<dbReference type="InterPro" id="IPR000467">
    <property type="entry name" value="G_patch_dom"/>
</dbReference>
<evidence type="ECO:0000259" key="1">
    <source>
        <dbReference type="PROSITE" id="PS50174"/>
    </source>
</evidence>
<evidence type="ECO:0000313" key="4">
    <source>
        <dbReference type="EMBL" id="CAG7786436.1"/>
    </source>
</evidence>
<accession>A0A8J2KAY6</accession>
<evidence type="ECO:0000313" key="5">
    <source>
        <dbReference type="Proteomes" id="UP000708208"/>
    </source>
</evidence>
<dbReference type="InterPro" id="IPR001374">
    <property type="entry name" value="R3H_dom"/>
</dbReference>
<organism evidence="4 5">
    <name type="scientific">Allacma fusca</name>
    <dbReference type="NCBI Taxonomy" id="39272"/>
    <lineage>
        <taxon>Eukaryota</taxon>
        <taxon>Metazoa</taxon>
        <taxon>Ecdysozoa</taxon>
        <taxon>Arthropoda</taxon>
        <taxon>Hexapoda</taxon>
        <taxon>Collembola</taxon>
        <taxon>Symphypleona</taxon>
        <taxon>Sminthuridae</taxon>
        <taxon>Allacma</taxon>
    </lineage>
</organism>
<dbReference type="PROSITE" id="PS51061">
    <property type="entry name" value="R3H"/>
    <property type="match status" value="1"/>
</dbReference>
<feature type="domain" description="G-patch" evidence="1">
    <location>
        <begin position="333"/>
        <end position="380"/>
    </location>
</feature>
<dbReference type="PROSITE" id="PS50174">
    <property type="entry name" value="G_PATCH"/>
    <property type="match status" value="1"/>
</dbReference>
<keyword evidence="5" id="KW-1185">Reference proteome</keyword>
<dbReference type="Pfam" id="PF01585">
    <property type="entry name" value="G-patch"/>
    <property type="match status" value="1"/>
</dbReference>
<dbReference type="AlphaFoldDB" id="A0A8J2KAY6"/>
<proteinExistence type="predicted"/>
<gene>
    <name evidence="4" type="ORF">AFUS01_LOCUS25005</name>
</gene>
<dbReference type="PROSITE" id="PS51827">
    <property type="entry name" value="XTBD"/>
    <property type="match status" value="1"/>
</dbReference>
<reference evidence="4" key="1">
    <citation type="submission" date="2021-06" db="EMBL/GenBank/DDBJ databases">
        <authorList>
            <person name="Hodson N. C."/>
            <person name="Mongue J. A."/>
            <person name="Jaron S. K."/>
        </authorList>
    </citation>
    <scope>NUCLEOTIDE SEQUENCE</scope>
</reference>
<feature type="domain" description="R3H" evidence="2">
    <location>
        <begin position="394"/>
        <end position="462"/>
    </location>
</feature>
<dbReference type="EMBL" id="CAJVCH010317996">
    <property type="protein sequence ID" value="CAG7786436.1"/>
    <property type="molecule type" value="Genomic_DNA"/>
</dbReference>
<dbReference type="PANTHER" id="PTHR48430:SF1">
    <property type="entry name" value="PARTNER OF XRN-2 PROTEIN 1"/>
    <property type="match status" value="1"/>
</dbReference>
<dbReference type="Pfam" id="PF01424">
    <property type="entry name" value="R3H"/>
    <property type="match status" value="1"/>
</dbReference>
<dbReference type="PANTHER" id="PTHR48430">
    <property type="entry name" value="PARTNER OF XRN-2 PROTEIN 1"/>
    <property type="match status" value="1"/>
</dbReference>
<dbReference type="Proteomes" id="UP000708208">
    <property type="component" value="Unassembled WGS sequence"/>
</dbReference>
<dbReference type="SMART" id="SM00443">
    <property type="entry name" value="G_patch"/>
    <property type="match status" value="1"/>
</dbReference>
<dbReference type="OrthoDB" id="2359216at2759"/>
<evidence type="ECO:0000259" key="2">
    <source>
        <dbReference type="PROSITE" id="PS51061"/>
    </source>
</evidence>
<dbReference type="InterPro" id="IPR021859">
    <property type="entry name" value="XTBD"/>
</dbReference>
<dbReference type="GO" id="GO:0003676">
    <property type="term" value="F:nucleic acid binding"/>
    <property type="evidence" value="ECO:0007669"/>
    <property type="project" value="UniProtKB-UniRule"/>
</dbReference>
<sequence length="565" mass="63003">MTVANSNFKNNKEHELEINSNWDQYRGLNEPNDRWFLRKKFLSHNCGKVSEHLLFCLAETFASIEIFGSKYPAGTAELIAKLSADFVGEIKIGIFRGDNGDSEEPQESDYDSLVEKSSCVKVYPIKVEAATQISPNNVALQSLLKYENESNLPDKNATALELQRSSCGNIVEYPEAQIVNNPSLRAYSHVSAAIDPTVCTVYDLPRLMEYLDDIFLLESGKNSARAVLVQSFKWCRKQDYIRFELSENRQNDRLVRCDLIFGARNSKNVVFHGDGKVNKEATKSASEKALAFFKKLRPTIKINNTPARKVKRQEISPPENHQPPVNVDIMSASNSVAVKMMQAMGWKGGGLGRNEDGASAPVSDHTVMKSTRTGLGYSSFSITPETEGTTEMNIGKWLGFEEQIDWFLHNIEKSLLDQDVQFPSNFSRQERKMVHVIAQRMGLCTESYGVGSKRHLVVSRKLEPKEIFRFVVQSGGETLSQKAKCNGSSSLSQQCMSCPIGDTAMPQAPRVLKFPNLITLLAKFSEKHPVPPENGNVTIVLSVTKIQVVTESTTTPVGRYSCPLP</sequence>
<protein>
    <submittedName>
        <fullName evidence="4">Uncharacterized protein</fullName>
    </submittedName>
</protein>
<feature type="domain" description="XRN2-binding (XTBD)" evidence="3">
    <location>
        <begin position="22"/>
        <end position="117"/>
    </location>
</feature>